<dbReference type="InterPro" id="IPR036102">
    <property type="entry name" value="OsmC/Ohrsf"/>
</dbReference>
<dbReference type="Proteomes" id="UP000739180">
    <property type="component" value="Unassembled WGS sequence"/>
</dbReference>
<dbReference type="Gene3D" id="3.30.300.20">
    <property type="match status" value="1"/>
</dbReference>
<dbReference type="InterPro" id="IPR052707">
    <property type="entry name" value="OsmC_Ohr_Peroxiredoxin"/>
</dbReference>
<protein>
    <submittedName>
        <fullName evidence="1">OsmC family peroxiredoxin</fullName>
    </submittedName>
</protein>
<keyword evidence="2" id="KW-1185">Reference proteome</keyword>
<dbReference type="InterPro" id="IPR015946">
    <property type="entry name" value="KH_dom-like_a/b"/>
</dbReference>
<name>A0ABY2XGR5_9GAMM</name>
<evidence type="ECO:0000313" key="2">
    <source>
        <dbReference type="Proteomes" id="UP000739180"/>
    </source>
</evidence>
<dbReference type="Pfam" id="PF02566">
    <property type="entry name" value="OsmC"/>
    <property type="match status" value="1"/>
</dbReference>
<comment type="caution">
    <text evidence="1">The sequence shown here is derived from an EMBL/GenBank/DDBJ whole genome shotgun (WGS) entry which is preliminary data.</text>
</comment>
<dbReference type="RefSeq" id="WP_138773699.1">
    <property type="nucleotide sequence ID" value="NZ_JBHSSX010000013.1"/>
</dbReference>
<dbReference type="EMBL" id="VCQT01000045">
    <property type="protein sequence ID" value="TMW10863.1"/>
    <property type="molecule type" value="Genomic_DNA"/>
</dbReference>
<proteinExistence type="predicted"/>
<dbReference type="SUPFAM" id="SSF82784">
    <property type="entry name" value="OsmC-like"/>
    <property type="match status" value="1"/>
</dbReference>
<organism evidence="1 2">
    <name type="scientific">Alloalcanivorax gelatiniphagus</name>
    <dbReference type="NCBI Taxonomy" id="1194167"/>
    <lineage>
        <taxon>Bacteria</taxon>
        <taxon>Pseudomonadati</taxon>
        <taxon>Pseudomonadota</taxon>
        <taxon>Gammaproteobacteria</taxon>
        <taxon>Oceanospirillales</taxon>
        <taxon>Alcanivoracaceae</taxon>
        <taxon>Alloalcanivorax</taxon>
    </lineage>
</organism>
<accession>A0ABY2XGR5</accession>
<dbReference type="PANTHER" id="PTHR42830:SF2">
    <property type="entry name" value="OSMC_OHR FAMILY PROTEIN"/>
    <property type="match status" value="1"/>
</dbReference>
<evidence type="ECO:0000313" key="1">
    <source>
        <dbReference type="EMBL" id="TMW10863.1"/>
    </source>
</evidence>
<gene>
    <name evidence="1" type="ORF">FGS76_16260</name>
</gene>
<sequence>MSEYGATVAWHLAPDASFDYESFDRSHEWTFAGGEVVQASSSPELFGSTNRVNPDEAVIAATASCHMLTFLSIAAKQRLKVLSYVDRPVGVVEKNEDGRMAITRIDLRPRVVFDSEVEPAALKKLHDAAHRNCFVANSLRAEVVIQPEG</sequence>
<reference evidence="1 2" key="1">
    <citation type="submission" date="2019-05" db="EMBL/GenBank/DDBJ databases">
        <title>Genome of Alcanivorax gelatiniphagus, an oil degrading marine bacteria.</title>
        <authorList>
            <person name="Kwon K.K."/>
        </authorList>
    </citation>
    <scope>NUCLEOTIDE SEQUENCE [LARGE SCALE GENOMIC DNA]</scope>
    <source>
        <strain evidence="1 2">MEBiC 08158</strain>
    </source>
</reference>
<dbReference type="InterPro" id="IPR003718">
    <property type="entry name" value="OsmC/Ohr_fam"/>
</dbReference>
<dbReference type="PANTHER" id="PTHR42830">
    <property type="entry name" value="OSMOTICALLY INDUCIBLE FAMILY PROTEIN"/>
    <property type="match status" value="1"/>
</dbReference>